<sequence>MSRIVDYFDNACEKYSERTAFIDIQGEKVKKVSFDELKTDVDRVCDRLVERGMKQKERVVLFVSPSYELLVFMLACLKLGVSLMIIDIWAGKHLIKKTLEEYQAEYIAVSGKTKLLRLAFREFRKIKDTILIDKVFEENRTESMGRTQEKSRLSKILGSEVAVLTMTTGSTGKPKIILRSHEDLYNQLELVRSNMEERKEETVALNTSFMYHFVNILNGYSGILLHSKKPKLLRMFRKKGQSQKLPAQVLFTSPDFCMQTEILFPRLEELYFGGAILNLYEAEKIRKKFPNAKITYIYGATECNLICKTNLDDYISSLKEGQTVLGEAVKGVCIKTDDKQEIMVHSDVVLTDYLNPENKRGEVDKEGRYWNKTGDLGRIENGKLYYLGRRDVFVKGKNGNLFSNDLEQEIVRSFSGIRKCAFFYHDGNNHLFIEGDFPEEAELRNFVKEREIGEDVIINCIAKIPCDAKHHSKINYNRLKRMAEKKTEKEKPKRKS</sequence>
<dbReference type="eggNOG" id="COG0318">
    <property type="taxonomic scope" value="Bacteria"/>
</dbReference>
<keyword evidence="1" id="KW-1133">Transmembrane helix</keyword>
<accession>V2Y8G3</accession>
<dbReference type="Gene3D" id="3.40.50.12780">
    <property type="entry name" value="N-terminal domain of ligase-like"/>
    <property type="match status" value="1"/>
</dbReference>
<dbReference type="PANTHER" id="PTHR43767">
    <property type="entry name" value="LONG-CHAIN-FATTY-ACID--COA LIGASE"/>
    <property type="match status" value="1"/>
</dbReference>
<proteinExistence type="predicted"/>
<evidence type="ECO:0000259" key="2">
    <source>
        <dbReference type="Pfam" id="PF00501"/>
    </source>
</evidence>
<dbReference type="SUPFAM" id="SSF56801">
    <property type="entry name" value="Acetyl-CoA synthetase-like"/>
    <property type="match status" value="1"/>
</dbReference>
<organism evidence="3 4">
    <name type="scientific">Catonella morbi ATCC 51271</name>
    <dbReference type="NCBI Taxonomy" id="592026"/>
    <lineage>
        <taxon>Bacteria</taxon>
        <taxon>Bacillati</taxon>
        <taxon>Bacillota</taxon>
        <taxon>Clostridia</taxon>
        <taxon>Lachnospirales</taxon>
        <taxon>Lachnospiraceae</taxon>
        <taxon>Catonella</taxon>
    </lineage>
</organism>
<dbReference type="OrthoDB" id="9803968at2"/>
<evidence type="ECO:0000313" key="4">
    <source>
        <dbReference type="Proteomes" id="UP000018227"/>
    </source>
</evidence>
<keyword evidence="1" id="KW-0812">Transmembrane</keyword>
<dbReference type="InterPro" id="IPR042099">
    <property type="entry name" value="ANL_N_sf"/>
</dbReference>
<name>V2Y8G3_9FIRM</name>
<protein>
    <submittedName>
        <fullName evidence="3">AMP-binding enzyme</fullName>
    </submittedName>
</protein>
<dbReference type="Pfam" id="PF00501">
    <property type="entry name" value="AMP-binding"/>
    <property type="match status" value="1"/>
</dbReference>
<comment type="caution">
    <text evidence="3">The sequence shown here is derived from an EMBL/GenBank/DDBJ whole genome shotgun (WGS) entry which is preliminary data.</text>
</comment>
<gene>
    <name evidence="3" type="ORF">GCWU0000282_001134</name>
</gene>
<dbReference type="EMBL" id="ACIL03000007">
    <property type="protein sequence ID" value="ESL03966.1"/>
    <property type="molecule type" value="Genomic_DNA"/>
</dbReference>
<feature type="transmembrane region" description="Helical" evidence="1">
    <location>
        <begin position="69"/>
        <end position="90"/>
    </location>
</feature>
<reference evidence="3 4" key="1">
    <citation type="submission" date="2013-06" db="EMBL/GenBank/DDBJ databases">
        <authorList>
            <person name="Weinstock G."/>
            <person name="Sodergren E."/>
            <person name="Clifton S."/>
            <person name="Fulton L."/>
            <person name="Fulton B."/>
            <person name="Courtney L."/>
            <person name="Fronick C."/>
            <person name="Harrison M."/>
            <person name="Strong C."/>
            <person name="Farmer C."/>
            <person name="Delahaunty K."/>
            <person name="Markovic C."/>
            <person name="Hall O."/>
            <person name="Minx P."/>
            <person name="Tomlinson C."/>
            <person name="Mitreva M."/>
            <person name="Nelson J."/>
            <person name="Hou S."/>
            <person name="Wollam A."/>
            <person name="Pepin K.H."/>
            <person name="Johnson M."/>
            <person name="Bhonagiri V."/>
            <person name="Nash W.E."/>
            <person name="Warren W."/>
            <person name="Chinwalla A."/>
            <person name="Mardis E.R."/>
            <person name="Wilson R.K."/>
        </authorList>
    </citation>
    <scope>NUCLEOTIDE SEQUENCE [LARGE SCALE GENOMIC DNA]</scope>
    <source>
        <strain evidence="3 4">ATCC 51271</strain>
    </source>
</reference>
<dbReference type="Proteomes" id="UP000018227">
    <property type="component" value="Unassembled WGS sequence"/>
</dbReference>
<dbReference type="HOGENOM" id="CLU_000022_59_12_9"/>
<dbReference type="AlphaFoldDB" id="V2Y8G3"/>
<dbReference type="PROSITE" id="PS00455">
    <property type="entry name" value="AMP_BINDING"/>
    <property type="match status" value="1"/>
</dbReference>
<keyword evidence="1" id="KW-0472">Membrane</keyword>
<dbReference type="PANTHER" id="PTHR43767:SF10">
    <property type="entry name" value="SURFACTIN SYNTHASE SUBUNIT 1"/>
    <property type="match status" value="1"/>
</dbReference>
<evidence type="ECO:0000313" key="3">
    <source>
        <dbReference type="EMBL" id="ESL03966.1"/>
    </source>
</evidence>
<dbReference type="STRING" id="592026.GCWU0000282_001134"/>
<dbReference type="InterPro" id="IPR020845">
    <property type="entry name" value="AMP-binding_CS"/>
</dbReference>
<feature type="domain" description="AMP-dependent synthetase/ligase" evidence="2">
    <location>
        <begin position="8"/>
        <end position="314"/>
    </location>
</feature>
<evidence type="ECO:0000256" key="1">
    <source>
        <dbReference type="SAM" id="Phobius"/>
    </source>
</evidence>
<dbReference type="InterPro" id="IPR000873">
    <property type="entry name" value="AMP-dep_synth/lig_dom"/>
</dbReference>
<keyword evidence="4" id="KW-1185">Reference proteome</keyword>
<dbReference type="RefSeq" id="WP_023354015.1">
    <property type="nucleotide sequence ID" value="NZ_KI535367.1"/>
</dbReference>
<dbReference type="InterPro" id="IPR050237">
    <property type="entry name" value="ATP-dep_AMP-bd_enzyme"/>
</dbReference>